<organism evidence="3 4">
    <name type="scientific">Sphingomonas naasensis</name>
    <dbReference type="NCBI Taxonomy" id="1344951"/>
    <lineage>
        <taxon>Bacteria</taxon>
        <taxon>Pseudomonadati</taxon>
        <taxon>Pseudomonadota</taxon>
        <taxon>Alphaproteobacteria</taxon>
        <taxon>Sphingomonadales</taxon>
        <taxon>Sphingomonadaceae</taxon>
        <taxon>Sphingomonas</taxon>
    </lineage>
</organism>
<comment type="caution">
    <text evidence="3">The sequence shown here is derived from an EMBL/GenBank/DDBJ whole genome shotgun (WGS) entry which is preliminary data.</text>
</comment>
<gene>
    <name evidence="3" type="ORF">E5A74_18290</name>
</gene>
<dbReference type="EMBL" id="SRXU01000009">
    <property type="protein sequence ID" value="TGX38777.1"/>
    <property type="molecule type" value="Genomic_DNA"/>
</dbReference>
<dbReference type="Proteomes" id="UP000309848">
    <property type="component" value="Unassembled WGS sequence"/>
</dbReference>
<keyword evidence="4" id="KW-1185">Reference proteome</keyword>
<dbReference type="OrthoDB" id="9805228at2"/>
<reference evidence="3 4" key="1">
    <citation type="submission" date="2019-04" db="EMBL/GenBank/DDBJ databases">
        <title>Sphingomonas psychrotolerans sp. nov., isolated from soil in the Tianshan Mountains, Xinjiang, China.</title>
        <authorList>
            <person name="Luo Y."/>
            <person name="Sheng H."/>
        </authorList>
    </citation>
    <scope>NUCLEOTIDE SEQUENCE [LARGE SCALE GENOMIC DNA]</scope>
    <source>
        <strain evidence="3 4">KIS18-15</strain>
    </source>
</reference>
<evidence type="ECO:0000313" key="3">
    <source>
        <dbReference type="EMBL" id="TGX38777.1"/>
    </source>
</evidence>
<evidence type="ECO:0000259" key="2">
    <source>
        <dbReference type="Pfam" id="PF08327"/>
    </source>
</evidence>
<dbReference type="RefSeq" id="WP_135987071.1">
    <property type="nucleotide sequence ID" value="NZ_JAASQM010000003.1"/>
</dbReference>
<evidence type="ECO:0000256" key="1">
    <source>
        <dbReference type="ARBA" id="ARBA00006817"/>
    </source>
</evidence>
<proteinExistence type="inferred from homology"/>
<dbReference type="AlphaFoldDB" id="A0A4S1WBD9"/>
<accession>A0A4S1WBD9</accession>
<dbReference type="SUPFAM" id="SSF55961">
    <property type="entry name" value="Bet v1-like"/>
    <property type="match status" value="1"/>
</dbReference>
<feature type="domain" description="Activator of Hsp90 ATPase homologue 1/2-like C-terminal" evidence="2">
    <location>
        <begin position="15"/>
        <end position="144"/>
    </location>
</feature>
<comment type="similarity">
    <text evidence="1">Belongs to the AHA1 family.</text>
</comment>
<dbReference type="Gene3D" id="3.30.530.20">
    <property type="match status" value="1"/>
</dbReference>
<name>A0A4S1WBD9_9SPHN</name>
<protein>
    <submittedName>
        <fullName evidence="3">SRPBCC domain-containing protein</fullName>
    </submittedName>
</protein>
<dbReference type="InterPro" id="IPR023393">
    <property type="entry name" value="START-like_dom_sf"/>
</dbReference>
<sequence length="145" mass="16284">MSAPVMLSLRHDYAAPAARVFDAWLDPVQAARFLFATPEGEMVRAELDPRVGGSFLFVDRRADGDAEHHGRYVEIDRPHRLVFLFRGPGTAPDEWSRVAVDIVERGRGCTLTLTHEIPAQWADYAQPVRKGWTMILASLARILES</sequence>
<dbReference type="CDD" id="cd07814">
    <property type="entry name" value="SRPBCC_CalC_Aha1-like"/>
    <property type="match status" value="1"/>
</dbReference>
<dbReference type="InterPro" id="IPR013538">
    <property type="entry name" value="ASHA1/2-like_C"/>
</dbReference>
<evidence type="ECO:0000313" key="4">
    <source>
        <dbReference type="Proteomes" id="UP000309848"/>
    </source>
</evidence>
<dbReference type="Pfam" id="PF08327">
    <property type="entry name" value="AHSA1"/>
    <property type="match status" value="1"/>
</dbReference>